<evidence type="ECO:0000313" key="1">
    <source>
        <dbReference type="EMBL" id="TGX83991.1"/>
    </source>
</evidence>
<proteinExistence type="predicted"/>
<accession>A0AC61QTL0</accession>
<protein>
    <submittedName>
        <fullName evidence="1">Uncharacterized protein</fullName>
    </submittedName>
</protein>
<comment type="caution">
    <text evidence="1">The sequence shown here is derived from an EMBL/GenBank/DDBJ whole genome shotgun (WGS) entry which is preliminary data.</text>
</comment>
<gene>
    <name evidence="1" type="ORF">E5358_02130</name>
</gene>
<dbReference type="EMBL" id="SRZC01000002">
    <property type="protein sequence ID" value="TGX83991.1"/>
    <property type="molecule type" value="Genomic_DNA"/>
</dbReference>
<name>A0AC61QTL0_9BACT</name>
<reference evidence="1" key="1">
    <citation type="submission" date="2019-04" db="EMBL/GenBank/DDBJ databases">
        <title>Microbes associate with the intestines of laboratory mice.</title>
        <authorList>
            <person name="Navarre W."/>
            <person name="Wong E."/>
            <person name="Huang K."/>
            <person name="Tropini C."/>
            <person name="Ng K."/>
            <person name="Yu B."/>
        </authorList>
    </citation>
    <scope>NUCLEOTIDE SEQUENCE</scope>
    <source>
        <strain evidence="1">NM73_A23</strain>
    </source>
</reference>
<sequence length="98" mass="11665">MIDPLADLDIDVRSFDIQRLVTVYPDRSGIRWWTKAWFNGSEDGEAAVEIERECAIQFLLDRIDKERMLEEYYPKQMEVYHNAIEQTKENLLKQLNIS</sequence>
<keyword evidence="2" id="KW-1185">Reference proteome</keyword>
<dbReference type="Proteomes" id="UP000308886">
    <property type="component" value="Unassembled WGS sequence"/>
</dbReference>
<organism evidence="1 2">
    <name type="scientific">Palleniella muris</name>
    <dbReference type="NCBI Taxonomy" id="3038145"/>
    <lineage>
        <taxon>Bacteria</taxon>
        <taxon>Pseudomonadati</taxon>
        <taxon>Bacteroidota</taxon>
        <taxon>Bacteroidia</taxon>
        <taxon>Bacteroidales</taxon>
        <taxon>Prevotellaceae</taxon>
        <taxon>Palleniella</taxon>
    </lineage>
</organism>
<evidence type="ECO:0000313" key="2">
    <source>
        <dbReference type="Proteomes" id="UP000308886"/>
    </source>
</evidence>